<keyword evidence="6" id="KW-0413">Isomerase</keyword>
<dbReference type="Gene3D" id="2.70.98.10">
    <property type="match status" value="1"/>
</dbReference>
<dbReference type="NCBIfam" id="NF008277">
    <property type="entry name" value="PRK11055.1"/>
    <property type="match status" value="1"/>
</dbReference>
<dbReference type="PANTHER" id="PTHR10091">
    <property type="entry name" value="ALDOSE-1-EPIMERASE"/>
    <property type="match status" value="1"/>
</dbReference>
<proteinExistence type="inferred from homology"/>
<dbReference type="EMBL" id="JAMXLY010000042">
    <property type="protein sequence ID" value="MCO6026201.1"/>
    <property type="molecule type" value="Genomic_DNA"/>
</dbReference>
<comment type="subunit">
    <text evidence="4">Monomer.</text>
</comment>
<dbReference type="SUPFAM" id="SSF74650">
    <property type="entry name" value="Galactose mutarotase-like"/>
    <property type="match status" value="1"/>
</dbReference>
<comment type="caution">
    <text evidence="8">The sequence shown here is derived from an EMBL/GenBank/DDBJ whole genome shotgun (WGS) entry which is preliminary data.</text>
</comment>
<evidence type="ECO:0000256" key="1">
    <source>
        <dbReference type="ARBA" id="ARBA00001913"/>
    </source>
</evidence>
<evidence type="ECO:0000256" key="6">
    <source>
        <dbReference type="ARBA" id="ARBA00023235"/>
    </source>
</evidence>
<comment type="cofactor">
    <cofactor evidence="1">
        <name>Ca(2+)</name>
        <dbReference type="ChEBI" id="CHEBI:29108"/>
    </cofactor>
</comment>
<evidence type="ECO:0000256" key="2">
    <source>
        <dbReference type="ARBA" id="ARBA00005028"/>
    </source>
</evidence>
<keyword evidence="7" id="KW-0119">Carbohydrate metabolism</keyword>
<evidence type="ECO:0000256" key="3">
    <source>
        <dbReference type="ARBA" id="ARBA00006206"/>
    </source>
</evidence>
<dbReference type="InterPro" id="IPR047215">
    <property type="entry name" value="Galactose_mutarotase-like"/>
</dbReference>
<dbReference type="PANTHER" id="PTHR10091:SF0">
    <property type="entry name" value="GALACTOSE MUTAROTASE"/>
    <property type="match status" value="1"/>
</dbReference>
<evidence type="ECO:0000256" key="5">
    <source>
        <dbReference type="ARBA" id="ARBA00022837"/>
    </source>
</evidence>
<dbReference type="InterPro" id="IPR014718">
    <property type="entry name" value="GH-type_carb-bd"/>
</dbReference>
<evidence type="ECO:0000256" key="7">
    <source>
        <dbReference type="ARBA" id="ARBA00023277"/>
    </source>
</evidence>
<dbReference type="InterPro" id="IPR008183">
    <property type="entry name" value="Aldose_1/G6P_1-epimerase"/>
</dbReference>
<dbReference type="CDD" id="cd09019">
    <property type="entry name" value="galactose_mutarotase_like"/>
    <property type="match status" value="1"/>
</dbReference>
<reference evidence="8 9" key="1">
    <citation type="submission" date="2022-06" db="EMBL/GenBank/DDBJ databases">
        <title>A taxonomic note on the genus Prevotella: Description of four novel genera and emended description of the genera Hallella and Xylanibacter.</title>
        <authorList>
            <person name="Hitch T.C.A."/>
        </authorList>
    </citation>
    <scope>NUCLEOTIDE SEQUENCE [LARGE SCALE GENOMIC DNA]</scope>
    <source>
        <strain evidence="8 9">DSM 100619</strain>
    </source>
</reference>
<sequence>MGPIVGRYANRIAKGTFSLDGKAYHLPINNNGQTLHGGLKGLDLVVWNVDSVTDHSIVMSYTSKDGEEGFPGNLKLKVKYEVGDNDEMTINYWATTDKPTVVNLSSHVLYNLKGEGNGTILDHLVTIYGDSITPIDKNMIPTGKIQKVDGSAFDFRRTKAIGQDINRAYKQLKLAHGYDHNWVLYKKDKGAIKLAVRVTEPSTDRVMEIYTDQPGLQFYSGNFMDGKVKCSNGKFMKYRESFAFEPQKYPDSPNHKNFPSTVLKPGEVYRQTSIYKFYVDK</sequence>
<keyword evidence="5" id="KW-0106">Calcium</keyword>
<gene>
    <name evidence="8" type="ORF">NG821_10175</name>
</gene>
<dbReference type="Proteomes" id="UP001204015">
    <property type="component" value="Unassembled WGS sequence"/>
</dbReference>
<comment type="similarity">
    <text evidence="3">Belongs to the aldose epimerase family.</text>
</comment>
<organism evidence="8 9">
    <name type="scientific">Segatella cerevisiae</name>
    <dbReference type="NCBI Taxonomy" id="2053716"/>
    <lineage>
        <taxon>Bacteria</taxon>
        <taxon>Pseudomonadati</taxon>
        <taxon>Bacteroidota</taxon>
        <taxon>Bacteroidia</taxon>
        <taxon>Bacteroidales</taxon>
        <taxon>Prevotellaceae</taxon>
        <taxon>Segatella</taxon>
    </lineage>
</organism>
<keyword evidence="9" id="KW-1185">Reference proteome</keyword>
<dbReference type="Pfam" id="PF01263">
    <property type="entry name" value="Aldose_epim"/>
    <property type="match status" value="1"/>
</dbReference>
<comment type="pathway">
    <text evidence="2">Carbohydrate metabolism; hexose metabolism.</text>
</comment>
<dbReference type="InterPro" id="IPR015443">
    <property type="entry name" value="Aldose_1-epimerase"/>
</dbReference>
<dbReference type="InterPro" id="IPR011013">
    <property type="entry name" value="Gal_mutarotase_sf_dom"/>
</dbReference>
<dbReference type="PIRSF" id="PIRSF005096">
    <property type="entry name" value="GALM"/>
    <property type="match status" value="1"/>
</dbReference>
<accession>A0ABT1BYN5</accession>
<protein>
    <submittedName>
        <fullName evidence="8">Galactose mutarotase</fullName>
    </submittedName>
</protein>
<name>A0ABT1BYN5_9BACT</name>
<evidence type="ECO:0000313" key="8">
    <source>
        <dbReference type="EMBL" id="MCO6026201.1"/>
    </source>
</evidence>
<evidence type="ECO:0000313" key="9">
    <source>
        <dbReference type="Proteomes" id="UP001204015"/>
    </source>
</evidence>
<evidence type="ECO:0000256" key="4">
    <source>
        <dbReference type="ARBA" id="ARBA00011245"/>
    </source>
</evidence>